<feature type="transmembrane region" description="Helical" evidence="1">
    <location>
        <begin position="151"/>
        <end position="168"/>
    </location>
</feature>
<keyword evidence="1" id="KW-0812">Transmembrane</keyword>
<organism evidence="2 3">
    <name type="scientific">Parasphingorhabdus flavimaris</name>
    <dbReference type="NCBI Taxonomy" id="266812"/>
    <lineage>
        <taxon>Bacteria</taxon>
        <taxon>Pseudomonadati</taxon>
        <taxon>Pseudomonadota</taxon>
        <taxon>Alphaproteobacteria</taxon>
        <taxon>Sphingomonadales</taxon>
        <taxon>Sphingomonadaceae</taxon>
        <taxon>Parasphingorhabdus</taxon>
    </lineage>
</organism>
<feature type="transmembrane region" description="Helical" evidence="1">
    <location>
        <begin position="83"/>
        <end position="100"/>
    </location>
</feature>
<evidence type="ECO:0000256" key="1">
    <source>
        <dbReference type="SAM" id="Phobius"/>
    </source>
</evidence>
<evidence type="ECO:0000313" key="2">
    <source>
        <dbReference type="EMBL" id="NVD29266.1"/>
    </source>
</evidence>
<comment type="caution">
    <text evidence="2">The sequence shown here is derived from an EMBL/GenBank/DDBJ whole genome shotgun (WGS) entry which is preliminary data.</text>
</comment>
<feature type="transmembrane region" description="Helical" evidence="1">
    <location>
        <begin position="60"/>
        <end position="78"/>
    </location>
</feature>
<keyword evidence="3" id="KW-1185">Reference proteome</keyword>
<dbReference type="EMBL" id="JABWMH010000005">
    <property type="protein sequence ID" value="NVD29266.1"/>
    <property type="molecule type" value="Genomic_DNA"/>
</dbReference>
<keyword evidence="1" id="KW-0472">Membrane</keyword>
<accession>A0ABX2N6B1</accession>
<dbReference type="Pfam" id="PF04307">
    <property type="entry name" value="YdjM"/>
    <property type="match status" value="1"/>
</dbReference>
<gene>
    <name evidence="2" type="ORF">HUO14_15305</name>
</gene>
<keyword evidence="1" id="KW-1133">Transmembrane helix</keyword>
<dbReference type="GO" id="GO:0016787">
    <property type="term" value="F:hydrolase activity"/>
    <property type="evidence" value="ECO:0007669"/>
    <property type="project" value="UniProtKB-KW"/>
</dbReference>
<protein>
    <submittedName>
        <fullName evidence="2">Metal-dependent hydrolase</fullName>
    </submittedName>
</protein>
<dbReference type="Proteomes" id="UP000652427">
    <property type="component" value="Unassembled WGS sequence"/>
</dbReference>
<dbReference type="PANTHER" id="PTHR35531">
    <property type="entry name" value="INNER MEMBRANE PROTEIN YBCI-RELATED"/>
    <property type="match status" value="1"/>
</dbReference>
<proteinExistence type="predicted"/>
<dbReference type="PANTHER" id="PTHR35531:SF1">
    <property type="entry name" value="INNER MEMBRANE PROTEIN YBCI-RELATED"/>
    <property type="match status" value="1"/>
</dbReference>
<evidence type="ECO:0000313" key="3">
    <source>
        <dbReference type="Proteomes" id="UP000652427"/>
    </source>
</evidence>
<dbReference type="InterPro" id="IPR007404">
    <property type="entry name" value="YdjM-like"/>
</dbReference>
<name>A0ABX2N6B1_9SPHN</name>
<keyword evidence="2" id="KW-0378">Hydrolase</keyword>
<sequence>MPTIMSHAIVPLAGGLILGRSRLSVPVIATGLVFAMLPDADVVGFGLGVEYSDSWGHRGASHSLVFAAAAALLATAILRPDRYYAAAIFLFLSMASHGLLDMLTNGGLGVALWWPFDEARHFAPLTPIAVSPIGLSDFISARGIAVLYSEFVWIWMPIMLVVAAGVAIRKRTDKWCKQNGMARSSPRVRIR</sequence>
<reference evidence="2 3" key="1">
    <citation type="submission" date="2020-06" db="EMBL/GenBank/DDBJ databases">
        <authorList>
            <person name="Kim S.-J."/>
            <person name="Park S.-J."/>
        </authorList>
    </citation>
    <scope>NUCLEOTIDE SEQUENCE [LARGE SCALE GENOMIC DNA]</scope>
    <source>
        <strain evidence="2 3">SW-151</strain>
    </source>
</reference>